<name>A0A8C5QPK3_9ANUR</name>
<dbReference type="InterPro" id="IPR011626">
    <property type="entry name" value="Alpha-macroglobulin_TED"/>
</dbReference>
<dbReference type="Ensembl" id="ENSLLET00000042892.1">
    <property type="protein sequence ID" value="ENSLLEP00000041235.1"/>
    <property type="gene ID" value="ENSLLEG00000026237.1"/>
</dbReference>
<dbReference type="Gene3D" id="2.60.40.690">
    <property type="entry name" value="Alpha-macroglobulin, receptor-binding domain"/>
    <property type="match status" value="1"/>
</dbReference>
<dbReference type="AlphaFoldDB" id="A0A8C5QPK3"/>
<dbReference type="InterPro" id="IPR013783">
    <property type="entry name" value="Ig-like_fold"/>
</dbReference>
<evidence type="ECO:0000256" key="5">
    <source>
        <dbReference type="ARBA" id="ARBA00022900"/>
    </source>
</evidence>
<proteinExistence type="inferred from homology"/>
<dbReference type="InterPro" id="IPR014756">
    <property type="entry name" value="Ig_E-set"/>
</dbReference>
<dbReference type="Pfam" id="PF00207">
    <property type="entry name" value="A2M"/>
    <property type="match status" value="1"/>
</dbReference>
<evidence type="ECO:0000256" key="4">
    <source>
        <dbReference type="ARBA" id="ARBA00022690"/>
    </source>
</evidence>
<dbReference type="InterPro" id="IPR009048">
    <property type="entry name" value="A-macroglobulin_rcpt-bd"/>
</dbReference>
<dbReference type="Pfam" id="PF07703">
    <property type="entry name" value="A2M_BRD"/>
    <property type="match status" value="1"/>
</dbReference>
<dbReference type="SMART" id="SM01359">
    <property type="entry name" value="A2M_N_2"/>
    <property type="match status" value="1"/>
</dbReference>
<dbReference type="SUPFAM" id="SSF48239">
    <property type="entry name" value="Terpenoid cyclases/Protein prenyltransferases"/>
    <property type="match status" value="1"/>
</dbReference>
<dbReference type="Gene3D" id="2.20.130.20">
    <property type="match status" value="1"/>
</dbReference>
<dbReference type="InterPro" id="IPR036595">
    <property type="entry name" value="A-macroglobulin_rcpt-bd_sf"/>
</dbReference>
<dbReference type="Proteomes" id="UP000694569">
    <property type="component" value="Unplaced"/>
</dbReference>
<evidence type="ECO:0000256" key="2">
    <source>
        <dbReference type="ARBA" id="ARBA00010952"/>
    </source>
</evidence>
<evidence type="ECO:0000259" key="8">
    <source>
        <dbReference type="SMART" id="SM01361"/>
    </source>
</evidence>
<keyword evidence="3" id="KW-0964">Secreted</keyword>
<keyword evidence="4" id="KW-0646">Protease inhibitor</keyword>
<feature type="domain" description="Alpha-2-macroglobulin" evidence="7">
    <location>
        <begin position="382"/>
        <end position="474"/>
    </location>
</feature>
<evidence type="ECO:0000256" key="3">
    <source>
        <dbReference type="ARBA" id="ARBA00022525"/>
    </source>
</evidence>
<evidence type="ECO:0000313" key="10">
    <source>
        <dbReference type="Proteomes" id="UP000694569"/>
    </source>
</evidence>
<dbReference type="PANTHER" id="PTHR11412:SF173">
    <property type="entry name" value="OVOSTATIN"/>
    <property type="match status" value="1"/>
</dbReference>
<feature type="domain" description="Alpha-2-macroglobulin bait region" evidence="6">
    <location>
        <begin position="104"/>
        <end position="250"/>
    </location>
</feature>
<dbReference type="PANTHER" id="PTHR11412">
    <property type="entry name" value="MACROGLOBULIN / COMPLEMENT"/>
    <property type="match status" value="1"/>
</dbReference>
<reference evidence="9" key="2">
    <citation type="submission" date="2025-09" db="UniProtKB">
        <authorList>
            <consortium name="Ensembl"/>
        </authorList>
    </citation>
    <scope>IDENTIFICATION</scope>
</reference>
<dbReference type="OrthoDB" id="9998011at2759"/>
<sequence>MDQYYRSGLPCFIPMSMMDETGKPLPDEKIQLSVNDKDVASLTTDSAGKAQYWLDTTGYHDPNINITITYRNNDHCYYLEYSNALYPTAQYRFQRFFAPTGSFVEIQREGKELSCGKNHTVKVRYLLCEECVRKNGKQSFYVQCLSRLNFIHHQKIVVDVSEAYSGSFTFDIPVTTEYFQNADIIVTSIVRNNVIAHSINVNTEKCFKNEVSMSFSAEVVEPGSEVEVLVTAAPLSFCGLRAYDRSLSSFQSYESLGPDTIFYNLYFLRQHGYNVDGIDFNEPAPPCQDPNKQIFCKDGYYVQVSPRTDGDSSQYFRALGVMVYTTKPLLKPVVCGTPEIQTFRPLFSEVVADSMAAKASPSPSGNAAPGTKETIRTNMAEEFGFSIIQTDSTGHASETVQVPDSITGWIGNALCVSKHEGFGKTNYTANITTFLMFFVDMTVPLSICREEVLVVPTAVSNYNKDHYVTVKVTMQSSDDYEITPVQGAEEERCIPPGEKAFFYFRVSGKTLGSTNLTCTAETTSIGKSCNGPSDPSVPQRKDTVVKKINVEADGVLYEDTKNFFICVNNSSETRHFTLSLPENVVQDSAKTSFGALGDFLRISYNNIDNLLLLPLSCCEHTVFCLLPLVHLMDYCRFTGQLTDDMEKESITKMNLGIQRLWNCWGFTGAYGTFYSTSSSGNSWVTVTVYSALNELSEYVQIDESIQDQTLVWFSTIQDQQTGCFNPQGYSLSLKARTNPRYALTALANIAFHMQNRPLEVSMREKSMACVEEAHRNGNLDVYLKAMLLHSYTLSKQWGPWGPLYEDIMKQAVREGGTIYWVYKDKWEAAFGPGGPRSRNSAEVEMASRVLFCAMSHPNSSEYLTDGSQIALGIVEVFNSRGGAVSSPDTSMALQALSLYGMRTFVKDSNHQVKLLSDGEVIGIIGLTPENRFLQQQIQLPQSTGNYDLAVTGTGCMLAQVTTKCNIKVPKDNSAFSLTASTSSQSCKFGAAKSFTLNISASFIGEPNSCNMPVLEILCITGYSEDRMKLYELIRAGTIGRTERMGNRLYLYFDGPIKEKVNLSILFTSDNTVMKIRQRTIRIFCNYDKGQNGSSDYKHPCEDGE</sequence>
<evidence type="ECO:0000256" key="1">
    <source>
        <dbReference type="ARBA" id="ARBA00004613"/>
    </source>
</evidence>
<dbReference type="Gene3D" id="6.20.50.160">
    <property type="match status" value="1"/>
</dbReference>
<evidence type="ECO:0000259" key="6">
    <source>
        <dbReference type="SMART" id="SM01359"/>
    </source>
</evidence>
<comment type="similarity">
    <text evidence="2">Belongs to the protease inhibitor I39 (alpha-2-macroglobulin) family.</text>
</comment>
<dbReference type="SMART" id="SM01361">
    <property type="entry name" value="A2M_recep"/>
    <property type="match status" value="1"/>
</dbReference>
<dbReference type="Gene3D" id="2.60.40.1930">
    <property type="match status" value="1"/>
</dbReference>
<dbReference type="InterPro" id="IPR001599">
    <property type="entry name" value="Macroglobln_a2"/>
</dbReference>
<evidence type="ECO:0000313" key="9">
    <source>
        <dbReference type="Ensembl" id="ENSLLEP00000041235.1"/>
    </source>
</evidence>
<dbReference type="InterPro" id="IPR040839">
    <property type="entry name" value="MG4"/>
</dbReference>
<evidence type="ECO:0008006" key="11">
    <source>
        <dbReference type="Google" id="ProtNLM"/>
    </source>
</evidence>
<dbReference type="Pfam" id="PF17789">
    <property type="entry name" value="MG4"/>
    <property type="match status" value="1"/>
</dbReference>
<dbReference type="Pfam" id="PF07678">
    <property type="entry name" value="TED_complement"/>
    <property type="match status" value="1"/>
</dbReference>
<dbReference type="SUPFAM" id="SSF49410">
    <property type="entry name" value="Alpha-macroglobulin receptor domain"/>
    <property type="match status" value="1"/>
</dbReference>
<dbReference type="InterPro" id="IPR011625">
    <property type="entry name" value="A2M_N_BRD"/>
</dbReference>
<accession>A0A8C5QPK3</accession>
<feature type="domain" description="Alpha-macroglobulin receptor-binding" evidence="8">
    <location>
        <begin position="1009"/>
        <end position="1096"/>
    </location>
</feature>
<dbReference type="Gene3D" id="2.60.40.10">
    <property type="entry name" value="Immunoglobulins"/>
    <property type="match status" value="2"/>
</dbReference>
<keyword evidence="10" id="KW-1185">Reference proteome</keyword>
<evidence type="ECO:0000259" key="7">
    <source>
        <dbReference type="SMART" id="SM01360"/>
    </source>
</evidence>
<comment type="subcellular location">
    <subcellularLocation>
        <location evidence="1">Secreted</location>
    </subcellularLocation>
</comment>
<dbReference type="GO" id="GO:0004867">
    <property type="term" value="F:serine-type endopeptidase inhibitor activity"/>
    <property type="evidence" value="ECO:0007669"/>
    <property type="project" value="UniProtKB-KW"/>
</dbReference>
<dbReference type="Pfam" id="PF07677">
    <property type="entry name" value="A2M_recep"/>
    <property type="match status" value="1"/>
</dbReference>
<dbReference type="GO" id="GO:0005615">
    <property type="term" value="C:extracellular space"/>
    <property type="evidence" value="ECO:0007669"/>
    <property type="project" value="InterPro"/>
</dbReference>
<dbReference type="InterPro" id="IPR008930">
    <property type="entry name" value="Terpenoid_cyclase/PrenylTrfase"/>
</dbReference>
<dbReference type="SUPFAM" id="SSF81296">
    <property type="entry name" value="E set domains"/>
    <property type="match status" value="1"/>
</dbReference>
<dbReference type="GeneTree" id="ENSGT00940000154904"/>
<reference evidence="9" key="1">
    <citation type="submission" date="2025-08" db="UniProtKB">
        <authorList>
            <consortium name="Ensembl"/>
        </authorList>
    </citation>
    <scope>IDENTIFICATION</scope>
</reference>
<dbReference type="Gene3D" id="2.60.120.1540">
    <property type="match status" value="1"/>
</dbReference>
<organism evidence="9 10">
    <name type="scientific">Leptobrachium leishanense</name>
    <name type="common">Leishan spiny toad</name>
    <dbReference type="NCBI Taxonomy" id="445787"/>
    <lineage>
        <taxon>Eukaryota</taxon>
        <taxon>Metazoa</taxon>
        <taxon>Chordata</taxon>
        <taxon>Craniata</taxon>
        <taxon>Vertebrata</taxon>
        <taxon>Euteleostomi</taxon>
        <taxon>Amphibia</taxon>
        <taxon>Batrachia</taxon>
        <taxon>Anura</taxon>
        <taxon>Pelobatoidea</taxon>
        <taxon>Megophryidae</taxon>
        <taxon>Leptobrachium</taxon>
    </lineage>
</organism>
<dbReference type="InterPro" id="IPR050473">
    <property type="entry name" value="A2M/Complement_sys"/>
</dbReference>
<protein>
    <recommendedName>
        <fullName evidence="11">Alpha-2-macroglobulin-like protein 1</fullName>
    </recommendedName>
</protein>
<dbReference type="Gene3D" id="1.50.10.20">
    <property type="match status" value="1"/>
</dbReference>
<dbReference type="SMART" id="SM01360">
    <property type="entry name" value="A2M"/>
    <property type="match status" value="1"/>
</dbReference>
<keyword evidence="5" id="KW-0722">Serine protease inhibitor</keyword>